<dbReference type="EMBL" id="CAFBSG010000014">
    <property type="protein sequence ID" value="CAB5240677.1"/>
    <property type="molecule type" value="Genomic_DNA"/>
</dbReference>
<dbReference type="AlphaFoldDB" id="A0A6J7XXQ9"/>
<dbReference type="Gene3D" id="2.40.10.120">
    <property type="match status" value="1"/>
</dbReference>
<reference evidence="1" key="1">
    <citation type="submission" date="2020-05" db="EMBL/GenBank/DDBJ databases">
        <authorList>
            <person name="Chiriac C."/>
            <person name="Salcher M."/>
            <person name="Ghai R."/>
            <person name="Kavagutti S V."/>
        </authorList>
    </citation>
    <scope>NUCLEOTIDE SEQUENCE</scope>
</reference>
<organism evidence="1">
    <name type="scientific">freshwater metagenome</name>
    <dbReference type="NCBI Taxonomy" id="449393"/>
    <lineage>
        <taxon>unclassified sequences</taxon>
        <taxon>metagenomes</taxon>
        <taxon>ecological metagenomes</taxon>
    </lineage>
</organism>
<dbReference type="InterPro" id="IPR004304">
    <property type="entry name" value="FmdA_AmdA"/>
</dbReference>
<dbReference type="SUPFAM" id="SSF141130">
    <property type="entry name" value="Acetamidase/Formamidase-like"/>
    <property type="match status" value="1"/>
</dbReference>
<sequence>MKSKVNNADHFLSREFIIWDFSASHDPVLRVSSGETILVQTRDCYNYAIQTEADLIKTIPSSEVNPATGPIFIEGAMPGDTLAVTLISIETGPRGAARLYPGEGQLHDLVKAPYGRFFDVADGVVRMNEKVTFPASPMIGVIGVAPESGSISTMPAGMHGGNLDDNMNKAGSIVYLPVKHEGALLALGDMHASMGDGEICGTGIEIDGEVLIKVEVIKSVGTSYPVTQTADSWITHGVAFEDLTLAMKIACEEAAGLLVDQWGFTYEDAFIFLSVAADLGIAQSVHPSSGTVIAKMSVPSISACPTPFNI</sequence>
<dbReference type="PANTHER" id="PTHR31891">
    <property type="entry name" value="FORMAMIDASE C869.04-RELATED"/>
    <property type="match status" value="1"/>
</dbReference>
<proteinExistence type="predicted"/>
<dbReference type="Pfam" id="PF03069">
    <property type="entry name" value="FmdA_AmdA"/>
    <property type="match status" value="2"/>
</dbReference>
<name>A0A6J7XXQ9_9ZZZZ</name>
<dbReference type="Gene3D" id="2.60.120.580">
    <property type="entry name" value="Acetamidase/Formamidase-like domains"/>
    <property type="match status" value="1"/>
</dbReference>
<accession>A0A6J7XXQ9</accession>
<dbReference type="PANTHER" id="PTHR31891:SF1">
    <property type="entry name" value="FORMAMIDASE C869.04-RELATED"/>
    <property type="match status" value="1"/>
</dbReference>
<dbReference type="GO" id="GO:0016811">
    <property type="term" value="F:hydrolase activity, acting on carbon-nitrogen (but not peptide) bonds, in linear amides"/>
    <property type="evidence" value="ECO:0007669"/>
    <property type="project" value="InterPro"/>
</dbReference>
<gene>
    <name evidence="1" type="ORF">UFOPK3554_00989</name>
</gene>
<evidence type="ECO:0000313" key="1">
    <source>
        <dbReference type="EMBL" id="CAB5240677.1"/>
    </source>
</evidence>
<dbReference type="Gene3D" id="3.10.28.20">
    <property type="entry name" value="Acetamidase/Formamidase-like domains"/>
    <property type="match status" value="1"/>
</dbReference>
<protein>
    <submittedName>
        <fullName evidence="1">Unannotated protein</fullName>
    </submittedName>
</protein>